<accession>A0A370GI62</accession>
<dbReference type="RefSeq" id="WP_114745369.1">
    <property type="nucleotide sequence ID" value="NZ_QQAY01000004.1"/>
</dbReference>
<sequence>MRAHGKNPYHVCASCIHFEASKVNGHMKYYCKRLGYETKPDYVFNCWDPKKKVKDLMIKRSKEAEL</sequence>
<comment type="caution">
    <text evidence="1">The sequence shown here is derived from an EMBL/GenBank/DDBJ whole genome shotgun (WGS) entry which is preliminary data.</text>
</comment>
<evidence type="ECO:0000313" key="1">
    <source>
        <dbReference type="EMBL" id="RDI43050.1"/>
    </source>
</evidence>
<keyword evidence="2" id="KW-1185">Reference proteome</keyword>
<name>A0A370GI62_9BACI</name>
<dbReference type="AlphaFoldDB" id="A0A370GI62"/>
<evidence type="ECO:0000313" key="2">
    <source>
        <dbReference type="Proteomes" id="UP000255326"/>
    </source>
</evidence>
<protein>
    <submittedName>
        <fullName evidence="1">Uncharacterized protein</fullName>
    </submittedName>
</protein>
<proteinExistence type="predicted"/>
<dbReference type="Proteomes" id="UP000255326">
    <property type="component" value="Unassembled WGS sequence"/>
</dbReference>
<reference evidence="1 2" key="1">
    <citation type="submission" date="2018-07" db="EMBL/GenBank/DDBJ databases">
        <title>Genomic Encyclopedia of Type Strains, Phase IV (KMG-IV): sequencing the most valuable type-strain genomes for metagenomic binning, comparative biology and taxonomic classification.</title>
        <authorList>
            <person name="Goeker M."/>
        </authorList>
    </citation>
    <scope>NUCLEOTIDE SEQUENCE [LARGE SCALE GENOMIC DNA]</scope>
    <source>
        <strain evidence="1 2">DSM 25281</strain>
    </source>
</reference>
<organism evidence="1 2">
    <name type="scientific">Falsibacillus pallidus</name>
    <dbReference type="NCBI Taxonomy" id="493781"/>
    <lineage>
        <taxon>Bacteria</taxon>
        <taxon>Bacillati</taxon>
        <taxon>Bacillota</taxon>
        <taxon>Bacilli</taxon>
        <taxon>Bacillales</taxon>
        <taxon>Bacillaceae</taxon>
        <taxon>Falsibacillus</taxon>
    </lineage>
</organism>
<dbReference type="EMBL" id="QQAY01000004">
    <property type="protein sequence ID" value="RDI43050.1"/>
    <property type="molecule type" value="Genomic_DNA"/>
</dbReference>
<dbReference type="OrthoDB" id="2377175at2"/>
<gene>
    <name evidence="1" type="ORF">DFR59_104101</name>
</gene>